<name>A0A067MSI8_BOTB1</name>
<dbReference type="HOGENOM" id="CLU_2497594_0_0_1"/>
<evidence type="ECO:0000313" key="2">
    <source>
        <dbReference type="Proteomes" id="UP000027195"/>
    </source>
</evidence>
<dbReference type="AlphaFoldDB" id="A0A067MSI8"/>
<dbReference type="Gene3D" id="3.40.630.10">
    <property type="entry name" value="Zn peptidases"/>
    <property type="match status" value="1"/>
</dbReference>
<dbReference type="OrthoDB" id="6119954at2759"/>
<evidence type="ECO:0000313" key="1">
    <source>
        <dbReference type="EMBL" id="KDQ18574.1"/>
    </source>
</evidence>
<reference evidence="2" key="1">
    <citation type="journal article" date="2014" name="Proc. Natl. Acad. Sci. U.S.A.">
        <title>Extensive sampling of basidiomycete genomes demonstrates inadequacy of the white-rot/brown-rot paradigm for wood decay fungi.</title>
        <authorList>
            <person name="Riley R."/>
            <person name="Salamov A.A."/>
            <person name="Brown D.W."/>
            <person name="Nagy L.G."/>
            <person name="Floudas D."/>
            <person name="Held B.W."/>
            <person name="Levasseur A."/>
            <person name="Lombard V."/>
            <person name="Morin E."/>
            <person name="Otillar R."/>
            <person name="Lindquist E.A."/>
            <person name="Sun H."/>
            <person name="LaButti K.M."/>
            <person name="Schmutz J."/>
            <person name="Jabbour D."/>
            <person name="Luo H."/>
            <person name="Baker S.E."/>
            <person name="Pisabarro A.G."/>
            <person name="Walton J.D."/>
            <person name="Blanchette R.A."/>
            <person name="Henrissat B."/>
            <person name="Martin F."/>
            <person name="Cullen D."/>
            <person name="Hibbett D.S."/>
            <person name="Grigoriev I.V."/>
        </authorList>
    </citation>
    <scope>NUCLEOTIDE SEQUENCE [LARGE SCALE GENOMIC DNA]</scope>
    <source>
        <strain evidence="2">FD-172 SS1</strain>
    </source>
</reference>
<gene>
    <name evidence="1" type="ORF">BOTBODRAFT_185140</name>
</gene>
<dbReference type="EMBL" id="KL198021">
    <property type="protein sequence ID" value="KDQ18574.1"/>
    <property type="molecule type" value="Genomic_DNA"/>
</dbReference>
<protein>
    <submittedName>
        <fullName evidence="1">Uncharacterized protein</fullName>
    </submittedName>
</protein>
<accession>A0A067MSI8</accession>
<dbReference type="InParanoid" id="A0A067MSI8"/>
<dbReference type="Proteomes" id="UP000027195">
    <property type="component" value="Unassembled WGS sequence"/>
</dbReference>
<proteinExistence type="predicted"/>
<organism evidence="1 2">
    <name type="scientific">Botryobasidium botryosum (strain FD-172 SS1)</name>
    <dbReference type="NCBI Taxonomy" id="930990"/>
    <lineage>
        <taxon>Eukaryota</taxon>
        <taxon>Fungi</taxon>
        <taxon>Dikarya</taxon>
        <taxon>Basidiomycota</taxon>
        <taxon>Agaricomycotina</taxon>
        <taxon>Agaricomycetes</taxon>
        <taxon>Cantharellales</taxon>
        <taxon>Botryobasidiaceae</taxon>
        <taxon>Botryobasidium</taxon>
    </lineage>
</organism>
<keyword evidence="2" id="KW-1185">Reference proteome</keyword>
<sequence>MARFISYMHEGSPGLSLRNPEGIAALNGGNHTHGSALSAQTDKAHDAPFAVTKALALTGLRVVTNAIFLARVKSAYVASLPTAAKN</sequence>